<proteinExistence type="predicted"/>
<dbReference type="EMBL" id="JAPCWZ010000005">
    <property type="protein sequence ID" value="KAK8862988.1"/>
    <property type="molecule type" value="Genomic_DNA"/>
</dbReference>
<dbReference type="InterPro" id="IPR052895">
    <property type="entry name" value="HetReg/Transcr_Mod"/>
</dbReference>
<feature type="domain" description="Heterokaryon incompatibility" evidence="1">
    <location>
        <begin position="87"/>
        <end position="248"/>
    </location>
</feature>
<protein>
    <submittedName>
        <fullName evidence="2">HET-domain-containing protein</fullName>
    </submittedName>
</protein>
<dbReference type="PANTHER" id="PTHR24148">
    <property type="entry name" value="ANKYRIN REPEAT DOMAIN-CONTAINING PROTEIN 39 HOMOLOG-RELATED"/>
    <property type="match status" value="1"/>
</dbReference>
<sequence length="592" mass="66947">MPDQPAIMSCSLQVVEQLNLASPLRIPTEADRPCILPPGEVKDVEPLYTPLDMHTYEFRILQLAPGSRNDPIVCTTYIARIKDRPAYTALSYAWGEPADTRPVHLNGYPVQVTRNLFAALRRLRDSDCIQKLWVDALCINQADNEEKANQISLMRLIYIESTVAVMWLGEFLDADSEPYAKTHRGVHSGLQRSLIPEINAKEAFSHFEKLAANEHIIPDPELPEMIQDIPSALLIYELPWWKRMWTLQSQETALPKNVVFVCGSARLPYETLEKAMDNWSYHHRRNTCCFSHENRPLYRKGIAPLYALVMYISYLRVAVYKANNVDLIWAICTFKERQATDPRDKIFGVLGLFPKIALHVTVDYSAHYSKICTDLFLHLITSTLDLEAWTCLVGAQIDPLLPTWVPNFYLNHPPGFSFGNPILQRYGKGSAARGTTLQFGRPQKDVLSVVGICVGRIAHTLSCGTLSREESKSAIDNFFRRASIAVQQGYPSGRSYEEAALELHSGVTGCQAQMDVFITDRGYAGYAYHDLTVADTVHVIFGGKLPFIFRESEREDEERTRYHRLIGPCVIHGLDDGSALDWGAETETYFLV</sequence>
<dbReference type="Proteomes" id="UP001390339">
    <property type="component" value="Unassembled WGS sequence"/>
</dbReference>
<evidence type="ECO:0000313" key="3">
    <source>
        <dbReference type="Proteomes" id="UP001390339"/>
    </source>
</evidence>
<gene>
    <name evidence="2" type="ORF">PGQ11_009223</name>
</gene>
<keyword evidence="3" id="KW-1185">Reference proteome</keyword>
<evidence type="ECO:0000259" key="1">
    <source>
        <dbReference type="Pfam" id="PF06985"/>
    </source>
</evidence>
<accession>A0ABR2IIU9</accession>
<comment type="caution">
    <text evidence="2">The sequence shown here is derived from an EMBL/GenBank/DDBJ whole genome shotgun (WGS) entry which is preliminary data.</text>
</comment>
<dbReference type="Pfam" id="PF06985">
    <property type="entry name" value="HET"/>
    <property type="match status" value="1"/>
</dbReference>
<dbReference type="InterPro" id="IPR010730">
    <property type="entry name" value="HET"/>
</dbReference>
<dbReference type="PANTHER" id="PTHR24148:SF82">
    <property type="entry name" value="HETEROKARYON INCOMPATIBILITY DOMAIN-CONTAINING PROTEIN"/>
    <property type="match status" value="1"/>
</dbReference>
<evidence type="ECO:0000313" key="2">
    <source>
        <dbReference type="EMBL" id="KAK8862988.1"/>
    </source>
</evidence>
<reference evidence="2 3" key="1">
    <citation type="journal article" date="2024" name="IMA Fungus">
        <title>Apiospora arundinis, a panoply of carbohydrate-active enzymes and secondary metabolites.</title>
        <authorList>
            <person name="Sorensen T."/>
            <person name="Petersen C."/>
            <person name="Muurmann A.T."/>
            <person name="Christiansen J.V."/>
            <person name="Brundto M.L."/>
            <person name="Overgaard C.K."/>
            <person name="Boysen A.T."/>
            <person name="Wollenberg R.D."/>
            <person name="Larsen T.O."/>
            <person name="Sorensen J.L."/>
            <person name="Nielsen K.L."/>
            <person name="Sondergaard T.E."/>
        </authorList>
    </citation>
    <scope>NUCLEOTIDE SEQUENCE [LARGE SCALE GENOMIC DNA]</scope>
    <source>
        <strain evidence="2 3">AAU 773</strain>
    </source>
</reference>
<organism evidence="2 3">
    <name type="scientific">Apiospora arundinis</name>
    <dbReference type="NCBI Taxonomy" id="335852"/>
    <lineage>
        <taxon>Eukaryota</taxon>
        <taxon>Fungi</taxon>
        <taxon>Dikarya</taxon>
        <taxon>Ascomycota</taxon>
        <taxon>Pezizomycotina</taxon>
        <taxon>Sordariomycetes</taxon>
        <taxon>Xylariomycetidae</taxon>
        <taxon>Amphisphaeriales</taxon>
        <taxon>Apiosporaceae</taxon>
        <taxon>Apiospora</taxon>
    </lineage>
</organism>
<name>A0ABR2IIU9_9PEZI</name>